<reference evidence="3 4" key="1">
    <citation type="submission" date="2019-11" db="EMBL/GenBank/DDBJ databases">
        <title>Type strains purchased from KCTC, JCM and DSMZ.</title>
        <authorList>
            <person name="Lu H."/>
        </authorList>
    </citation>
    <scope>NUCLEOTIDE SEQUENCE [LARGE SCALE GENOMIC DNA]</scope>
    <source>
        <strain evidence="3 4">KCTC 42409</strain>
    </source>
</reference>
<feature type="chain" id="PRO_5026681453" evidence="1">
    <location>
        <begin position="26"/>
        <end position="151"/>
    </location>
</feature>
<evidence type="ECO:0000256" key="1">
    <source>
        <dbReference type="SAM" id="SignalP"/>
    </source>
</evidence>
<dbReference type="EMBL" id="WNLA01000010">
    <property type="protein sequence ID" value="MTW03520.1"/>
    <property type="molecule type" value="Genomic_DNA"/>
</dbReference>
<dbReference type="AlphaFoldDB" id="A0A6L6Q1K9"/>
<evidence type="ECO:0000313" key="4">
    <source>
        <dbReference type="Proteomes" id="UP000484015"/>
    </source>
</evidence>
<dbReference type="SMART" id="SM00287">
    <property type="entry name" value="SH3b"/>
    <property type="match status" value="2"/>
</dbReference>
<name>A0A6L6Q1K9_9BURK</name>
<comment type="caution">
    <text evidence="3">The sequence shown here is derived from an EMBL/GenBank/DDBJ whole genome shotgun (WGS) entry which is preliminary data.</text>
</comment>
<gene>
    <name evidence="3" type="ORF">GM668_15660</name>
</gene>
<dbReference type="PROSITE" id="PS51781">
    <property type="entry name" value="SH3B"/>
    <property type="match status" value="1"/>
</dbReference>
<feature type="signal peptide" evidence="1">
    <location>
        <begin position="1"/>
        <end position="25"/>
    </location>
</feature>
<organism evidence="3 4">
    <name type="scientific">Pseudoduganella ginsengisoli</name>
    <dbReference type="NCBI Taxonomy" id="1462440"/>
    <lineage>
        <taxon>Bacteria</taxon>
        <taxon>Pseudomonadati</taxon>
        <taxon>Pseudomonadota</taxon>
        <taxon>Betaproteobacteria</taxon>
        <taxon>Burkholderiales</taxon>
        <taxon>Oxalobacteraceae</taxon>
        <taxon>Telluria group</taxon>
        <taxon>Pseudoduganella</taxon>
    </lineage>
</organism>
<dbReference type="Pfam" id="PF06347">
    <property type="entry name" value="SH3_4"/>
    <property type="match status" value="2"/>
</dbReference>
<accession>A0A6L6Q1K9</accession>
<keyword evidence="4" id="KW-1185">Reference proteome</keyword>
<dbReference type="OrthoDB" id="5297720at2"/>
<dbReference type="Gene3D" id="2.30.30.40">
    <property type="entry name" value="SH3 Domains"/>
    <property type="match status" value="2"/>
</dbReference>
<dbReference type="InterPro" id="IPR003646">
    <property type="entry name" value="SH3-like_bac-type"/>
</dbReference>
<evidence type="ECO:0000313" key="3">
    <source>
        <dbReference type="EMBL" id="MTW03520.1"/>
    </source>
</evidence>
<feature type="domain" description="SH3b" evidence="2">
    <location>
        <begin position="86"/>
        <end position="151"/>
    </location>
</feature>
<keyword evidence="1" id="KW-0732">Signal</keyword>
<dbReference type="Proteomes" id="UP000484015">
    <property type="component" value="Unassembled WGS sequence"/>
</dbReference>
<proteinExistence type="predicted"/>
<sequence>MSRTTTVSHLIAGAALLLAASASHALDFKSVGAAPAILYDAPSTKGSKLFVAPRGMPVEIVLSYGDWVKVRDAGGDLAWAEARALSPKRTVVVKTASAKVRTAADDNSPLAFTADKGVLLDLVEVAAGGWIKVRHRDGATGFVKSSDIWGN</sequence>
<dbReference type="InterPro" id="IPR010466">
    <property type="entry name" value="DUF1058"/>
</dbReference>
<evidence type="ECO:0000259" key="2">
    <source>
        <dbReference type="PROSITE" id="PS51781"/>
    </source>
</evidence>
<protein>
    <submittedName>
        <fullName evidence="3">SH3 domain-containing protein</fullName>
    </submittedName>
</protein>